<evidence type="ECO:0000256" key="1">
    <source>
        <dbReference type="SAM" id="MobiDB-lite"/>
    </source>
</evidence>
<protein>
    <recommendedName>
        <fullName evidence="5">Holin</fullName>
    </recommendedName>
</protein>
<dbReference type="GeneID" id="80802408"/>
<dbReference type="EMBL" id="PDEA01000001">
    <property type="protein sequence ID" value="PEH90135.1"/>
    <property type="molecule type" value="Genomic_DNA"/>
</dbReference>
<feature type="transmembrane region" description="Helical" evidence="2">
    <location>
        <begin position="39"/>
        <end position="58"/>
    </location>
</feature>
<evidence type="ECO:0000313" key="3">
    <source>
        <dbReference type="EMBL" id="PEH90135.1"/>
    </source>
</evidence>
<comment type="caution">
    <text evidence="3">The sequence shown here is derived from an EMBL/GenBank/DDBJ whole genome shotgun (WGS) entry which is preliminary data.</text>
</comment>
<dbReference type="Pfam" id="PF16082">
    <property type="entry name" value="Phage_holin_2_4"/>
    <property type="match status" value="1"/>
</dbReference>
<keyword evidence="2" id="KW-0812">Transmembrane</keyword>
<keyword evidence="4" id="KW-1185">Reference proteome</keyword>
<keyword evidence="2" id="KW-0472">Membrane</keyword>
<dbReference type="RefSeq" id="WP_083520276.1">
    <property type="nucleotide sequence ID" value="NZ_DAMCYT010000011.1"/>
</dbReference>
<accession>A0A2A7UXS2</accession>
<gene>
    <name evidence="3" type="ORF">CRM82_17445</name>
</gene>
<reference evidence="4" key="1">
    <citation type="submission" date="2017-09" db="EMBL/GenBank/DDBJ databases">
        <title>FDA dAtabase for Regulatory Grade micrObial Sequences (FDA-ARGOS): Supporting development and validation of Infectious Disease Dx tests.</title>
        <authorList>
            <person name="Minogue T."/>
            <person name="Wolcott M."/>
            <person name="Wasieloski L."/>
            <person name="Aguilar W."/>
            <person name="Moore D."/>
            <person name="Tallon L."/>
            <person name="Sadzewicz L."/>
            <person name="Ott S."/>
            <person name="Zhao X."/>
            <person name="Nagaraj S."/>
            <person name="Vavikolanu K."/>
            <person name="Aluvathingal J."/>
            <person name="Nadendla S."/>
            <person name="Sichtig H."/>
        </authorList>
    </citation>
    <scope>NUCLEOTIDE SEQUENCE [LARGE SCALE GENOMIC DNA]</scope>
    <source>
        <strain evidence="4">FDAARGOS_394</strain>
    </source>
</reference>
<dbReference type="STRING" id="1219032.GCA_001515545_00845"/>
<organism evidence="3 4">
    <name type="scientific">Comamonas terrigena</name>
    <dbReference type="NCBI Taxonomy" id="32013"/>
    <lineage>
        <taxon>Bacteria</taxon>
        <taxon>Pseudomonadati</taxon>
        <taxon>Pseudomonadota</taxon>
        <taxon>Betaproteobacteria</taxon>
        <taxon>Burkholderiales</taxon>
        <taxon>Comamonadaceae</taxon>
        <taxon>Comamonas</taxon>
    </lineage>
</organism>
<evidence type="ECO:0000256" key="2">
    <source>
        <dbReference type="SAM" id="Phobius"/>
    </source>
</evidence>
<dbReference type="Proteomes" id="UP000220246">
    <property type="component" value="Unassembled WGS sequence"/>
</dbReference>
<keyword evidence="2" id="KW-1133">Transmembrane helix</keyword>
<evidence type="ECO:0008006" key="5">
    <source>
        <dbReference type="Google" id="ProtNLM"/>
    </source>
</evidence>
<dbReference type="AlphaFoldDB" id="A0A2A7UXS2"/>
<proteinExistence type="predicted"/>
<name>A0A2A7UXS2_COMTR</name>
<sequence length="90" mass="9704">MGLKTDTVVEAAGSAAFGQKITAGGAVGAAGGWFFSSEFAAVAGLVIAVVGLLINWHYRRVEAGFKREENARQQREHEARMRKLQGECHE</sequence>
<dbReference type="InterPro" id="IPR032124">
    <property type="entry name" value="Phage_F116_holin"/>
</dbReference>
<feature type="region of interest" description="Disordered" evidence="1">
    <location>
        <begin position="68"/>
        <end position="90"/>
    </location>
</feature>
<evidence type="ECO:0000313" key="4">
    <source>
        <dbReference type="Proteomes" id="UP000220246"/>
    </source>
</evidence>